<reference evidence="1 2" key="1">
    <citation type="submission" date="2023-05" db="EMBL/GenBank/DDBJ databases">
        <title>Pseudodonghicola sp. nov.</title>
        <authorList>
            <person name="Huang J."/>
        </authorList>
    </citation>
    <scope>NUCLEOTIDE SEQUENCE [LARGE SCALE GENOMIC DNA]</scope>
    <source>
        <strain evidence="1 2">IC7</strain>
    </source>
</reference>
<dbReference type="EMBL" id="JASNJD010000018">
    <property type="protein sequence ID" value="MDK3019778.1"/>
    <property type="molecule type" value="Genomic_DNA"/>
</dbReference>
<accession>A0ABT7F588</accession>
<dbReference type="InterPro" id="IPR001753">
    <property type="entry name" value="Enoyl-CoA_hydra/iso"/>
</dbReference>
<name>A0ABT7F588_9RHOB</name>
<dbReference type="CDD" id="cd06558">
    <property type="entry name" value="crotonase-like"/>
    <property type="match status" value="1"/>
</dbReference>
<dbReference type="InterPro" id="IPR029045">
    <property type="entry name" value="ClpP/crotonase-like_dom_sf"/>
</dbReference>
<keyword evidence="2" id="KW-1185">Reference proteome</keyword>
<comment type="caution">
    <text evidence="1">The sequence shown here is derived from an EMBL/GenBank/DDBJ whole genome shotgun (WGS) entry which is preliminary data.</text>
</comment>
<gene>
    <name evidence="1" type="ORF">QO033_19020</name>
</gene>
<organism evidence="1 2">
    <name type="scientific">Pseudodonghicola flavimaris</name>
    <dbReference type="NCBI Taxonomy" id="3050036"/>
    <lineage>
        <taxon>Bacteria</taxon>
        <taxon>Pseudomonadati</taxon>
        <taxon>Pseudomonadota</taxon>
        <taxon>Alphaproteobacteria</taxon>
        <taxon>Rhodobacterales</taxon>
        <taxon>Paracoccaceae</taxon>
        <taxon>Pseudodonghicola</taxon>
    </lineage>
</organism>
<evidence type="ECO:0000313" key="1">
    <source>
        <dbReference type="EMBL" id="MDK3019778.1"/>
    </source>
</evidence>
<dbReference type="Gene3D" id="3.90.226.10">
    <property type="entry name" value="2-enoyl-CoA Hydratase, Chain A, domain 1"/>
    <property type="match status" value="1"/>
</dbReference>
<dbReference type="InterPro" id="IPR050136">
    <property type="entry name" value="FA_oxidation_alpha_subunit"/>
</dbReference>
<dbReference type="Pfam" id="PF00378">
    <property type="entry name" value="ECH_1"/>
    <property type="match status" value="1"/>
</dbReference>
<dbReference type="InterPro" id="IPR008927">
    <property type="entry name" value="6-PGluconate_DH-like_C_sf"/>
</dbReference>
<dbReference type="SUPFAM" id="SSF48179">
    <property type="entry name" value="6-phosphogluconate dehydrogenase C-terminal domain-like"/>
    <property type="match status" value="1"/>
</dbReference>
<dbReference type="Gene3D" id="1.10.1040.50">
    <property type="match status" value="1"/>
</dbReference>
<dbReference type="RefSeq" id="WP_284482551.1">
    <property type="nucleotide sequence ID" value="NZ_JASNJD010000018.1"/>
</dbReference>
<evidence type="ECO:0000313" key="2">
    <source>
        <dbReference type="Proteomes" id="UP001243757"/>
    </source>
</evidence>
<dbReference type="SUPFAM" id="SSF52096">
    <property type="entry name" value="ClpP/crotonase"/>
    <property type="match status" value="1"/>
</dbReference>
<proteinExistence type="predicted"/>
<dbReference type="Proteomes" id="UP001243757">
    <property type="component" value="Unassembled WGS sequence"/>
</dbReference>
<dbReference type="PANTHER" id="PTHR43612">
    <property type="entry name" value="TRIFUNCTIONAL ENZYME SUBUNIT ALPHA"/>
    <property type="match status" value="1"/>
</dbReference>
<protein>
    <submittedName>
        <fullName evidence="1">Enoyl-CoA hydratase-related protein</fullName>
    </submittedName>
</protein>
<dbReference type="PANTHER" id="PTHR43612:SF3">
    <property type="entry name" value="TRIFUNCTIONAL ENZYME SUBUNIT ALPHA, MITOCHONDRIAL"/>
    <property type="match status" value="1"/>
</dbReference>
<sequence length="475" mass="50021">MQSYFTETLNDDGLLTVALADPSGPVNRTTDRFKAELSALLDRLEAAPVRGVIFLSDRPTFGVGGDVDQIAALAATGPAGIFADSQRIKALFRRIERLGLPVVSLIEGLAVGGHFELALASHACFARDDDAIRLGFPECAVGLIPGAGGLVRCVHRLGLEASIPLIVEARLIPPARAAELGLITGLGPDRAALLAAARDWIAAHPAPHQPWDRKGHRVPGGGLFDRRDRYLSLQAKTAGLIATGGGRPCAERTALSGICEVAACGFADGEVIESRLFARQAISAEAEARIGLRLKDRSVLKRSGQALDQDLLQRLRQSLRDEAAALRARGLSAARIGKAARQAGYDPEVLDLAPDTATARPDAATLDLAEIGDRLLTAQSLPVLRDLVAGRLHSAALANSGPVNAAGFPAWTGGPLRWITARGPAAVLAQCRQWAAEASPGADHFTPPFATAAALQAALDRARDFDTEPETEQRG</sequence>